<feature type="domain" description="Transcription regulator PadR N-terminal" evidence="2">
    <location>
        <begin position="33"/>
        <end position="105"/>
    </location>
</feature>
<dbReference type="AlphaFoldDB" id="A0A0K8P9W5"/>
<accession>A0A0K8P9W5</accession>
<proteinExistence type="predicted"/>
<evidence type="ECO:0000259" key="2">
    <source>
        <dbReference type="Pfam" id="PF03551"/>
    </source>
</evidence>
<dbReference type="OrthoDB" id="164522at2"/>
<dbReference type="Proteomes" id="UP000053370">
    <property type="component" value="Unassembled WGS sequence"/>
</dbReference>
<gene>
    <name evidence="3" type="ORF">ATC1_11365</name>
</gene>
<dbReference type="EMBL" id="DF968179">
    <property type="protein sequence ID" value="GAP39431.1"/>
    <property type="molecule type" value="Genomic_DNA"/>
</dbReference>
<dbReference type="Gene3D" id="1.10.10.10">
    <property type="entry name" value="Winged helix-like DNA-binding domain superfamily/Winged helix DNA-binding domain"/>
    <property type="match status" value="1"/>
</dbReference>
<dbReference type="GO" id="GO:0003677">
    <property type="term" value="F:DNA binding"/>
    <property type="evidence" value="ECO:0007669"/>
    <property type="project" value="UniProtKB-KW"/>
</dbReference>
<reference evidence="3" key="1">
    <citation type="journal article" date="2015" name="Genome Announc.">
        <title>Draft Genome Sequence of Anaerolineae Strain TC1, a Novel Isolate from a Methanogenic Wastewater Treatment System.</title>
        <authorList>
            <person name="Matsuura N."/>
            <person name="Tourlousse D.M."/>
            <person name="Sun L."/>
            <person name="Toyonaga M."/>
            <person name="Kuroda K."/>
            <person name="Ohashi A."/>
            <person name="Cruz R."/>
            <person name="Yamaguchi T."/>
            <person name="Sekiguchi Y."/>
        </authorList>
    </citation>
    <scope>NUCLEOTIDE SEQUENCE [LARGE SCALE GENOMIC DNA]</scope>
    <source>
        <strain evidence="3">TC1</strain>
    </source>
</reference>
<dbReference type="InterPro" id="IPR005149">
    <property type="entry name" value="Tscrpt_reg_PadR_N"/>
</dbReference>
<evidence type="ECO:0000313" key="3">
    <source>
        <dbReference type="EMBL" id="GAP39431.1"/>
    </source>
</evidence>
<keyword evidence="4" id="KW-1185">Reference proteome</keyword>
<evidence type="ECO:0000313" key="4">
    <source>
        <dbReference type="Proteomes" id="UP000053370"/>
    </source>
</evidence>
<dbReference type="PANTHER" id="PTHR33169">
    <property type="entry name" value="PADR-FAMILY TRANSCRIPTIONAL REGULATOR"/>
    <property type="match status" value="1"/>
</dbReference>
<name>A0A0K8P9W5_9CHLR</name>
<dbReference type="STRING" id="1678840.ATC1_11365"/>
<organism evidence="3">
    <name type="scientific">Flexilinea flocculi</name>
    <dbReference type="NCBI Taxonomy" id="1678840"/>
    <lineage>
        <taxon>Bacteria</taxon>
        <taxon>Bacillati</taxon>
        <taxon>Chloroflexota</taxon>
        <taxon>Anaerolineae</taxon>
        <taxon>Anaerolineales</taxon>
        <taxon>Anaerolineaceae</taxon>
        <taxon>Flexilinea</taxon>
    </lineage>
</organism>
<dbReference type="SUPFAM" id="SSF46785">
    <property type="entry name" value="Winged helix' DNA-binding domain"/>
    <property type="match status" value="1"/>
</dbReference>
<protein>
    <submittedName>
        <fullName evidence="3">DNA-binding transcriptional regulator, PadR family</fullName>
    </submittedName>
</protein>
<dbReference type="RefSeq" id="WP_062277740.1">
    <property type="nucleotide sequence ID" value="NZ_DF968179.1"/>
</dbReference>
<feature type="region of interest" description="Disordered" evidence="1">
    <location>
        <begin position="1"/>
        <end position="20"/>
    </location>
</feature>
<dbReference type="InterPro" id="IPR052509">
    <property type="entry name" value="Metal_resp_DNA-bind_regulator"/>
</dbReference>
<sequence>MMPRHGRGWAMGRAQGQEDRHSPVIGSLLEPALLILVKGAPSHGYSLLSDLGKMGFSTIHPSVIYRTLRGMEDLGWIQSDWVTDQTQGPPRRTYHLTEKGEEALQFWKQELSRTNAIILQLLAKEESD</sequence>
<evidence type="ECO:0000256" key="1">
    <source>
        <dbReference type="SAM" id="MobiDB-lite"/>
    </source>
</evidence>
<dbReference type="InterPro" id="IPR036390">
    <property type="entry name" value="WH_DNA-bd_sf"/>
</dbReference>
<dbReference type="PANTHER" id="PTHR33169:SF14">
    <property type="entry name" value="TRANSCRIPTIONAL REGULATOR RV3488"/>
    <property type="match status" value="1"/>
</dbReference>
<dbReference type="Pfam" id="PF03551">
    <property type="entry name" value="PadR"/>
    <property type="match status" value="1"/>
</dbReference>
<dbReference type="InterPro" id="IPR036388">
    <property type="entry name" value="WH-like_DNA-bd_sf"/>
</dbReference>
<keyword evidence="3" id="KW-0238">DNA-binding</keyword>